<reference evidence="2" key="1">
    <citation type="submission" date="2012-04" db="EMBL/GenBank/DDBJ databases">
        <title>The Genome Sequence of Loa loa.</title>
        <authorList>
            <consortium name="The Broad Institute Genome Sequencing Platform"/>
            <consortium name="Broad Institute Genome Sequencing Center for Infectious Disease"/>
            <person name="Nutman T.B."/>
            <person name="Fink D.L."/>
            <person name="Russ C."/>
            <person name="Young S."/>
            <person name="Zeng Q."/>
            <person name="Gargeya S."/>
            <person name="Alvarado L."/>
            <person name="Berlin A."/>
            <person name="Chapman S.B."/>
            <person name="Chen Z."/>
            <person name="Freedman E."/>
            <person name="Gellesch M."/>
            <person name="Goldberg J."/>
            <person name="Griggs A."/>
            <person name="Gujja S."/>
            <person name="Heilman E.R."/>
            <person name="Heiman D."/>
            <person name="Howarth C."/>
            <person name="Mehta T."/>
            <person name="Neiman D."/>
            <person name="Pearson M."/>
            <person name="Roberts A."/>
            <person name="Saif S."/>
            <person name="Shea T."/>
            <person name="Shenoy N."/>
            <person name="Sisk P."/>
            <person name="Stolte C."/>
            <person name="Sykes S."/>
            <person name="White J."/>
            <person name="Yandava C."/>
            <person name="Haas B."/>
            <person name="Henn M.R."/>
            <person name="Nusbaum C."/>
            <person name="Birren B."/>
        </authorList>
    </citation>
    <scope>NUCLEOTIDE SEQUENCE [LARGE SCALE GENOMIC DNA]</scope>
</reference>
<organism evidence="2 3">
    <name type="scientific">Loa loa</name>
    <name type="common">Eye worm</name>
    <name type="synonym">Filaria loa</name>
    <dbReference type="NCBI Taxonomy" id="7209"/>
    <lineage>
        <taxon>Eukaryota</taxon>
        <taxon>Metazoa</taxon>
        <taxon>Ecdysozoa</taxon>
        <taxon>Nematoda</taxon>
        <taxon>Chromadorea</taxon>
        <taxon>Rhabditida</taxon>
        <taxon>Spirurina</taxon>
        <taxon>Spiruromorpha</taxon>
        <taxon>Filarioidea</taxon>
        <taxon>Onchocercidae</taxon>
        <taxon>Loa</taxon>
    </lineage>
</organism>
<feature type="compositionally biased region" description="Low complexity" evidence="1">
    <location>
        <begin position="188"/>
        <end position="206"/>
    </location>
</feature>
<protein>
    <submittedName>
        <fullName evidence="3">SH2 domain-containing protein</fullName>
    </submittedName>
</protein>
<evidence type="ECO:0000313" key="2">
    <source>
        <dbReference type="Proteomes" id="UP000095285"/>
    </source>
</evidence>
<evidence type="ECO:0000313" key="3">
    <source>
        <dbReference type="WBParaSite" id="EN70_8021"/>
    </source>
</evidence>
<sequence>MSTSVTSIVDGMIVTTKDADIDDLQGFPSSVIVEGHSEVTLKNHQHIAGTSTILHCPWLKRNDFCFGSAFSNDELHNKNVSIHRNDMRHSNSKAFYLNEHRELKSKMIIAPKTIIHCEHLAHRAAPLARTRSALQISLQSSAPSSSSYEENANLQESEKLTANKCSTMQKSIPKFKKNMMHSNEMSHSVTTTTDSNNSGNGSCSNTLDPRNHNYLHLAPTGQTNRLLLQHYSNTATSSSSCYRPEENMRNDCENEQFKYYSNQNKSSDMTDTFSCPEKFFKRHVVRQASFLAAVSRGNSHRCKEIRSISIHDLRSNMKISNESLLWQDTGSTTHLTPYYTNTIRSNESSSAAMSGFSTYASSDNNEIKSYSNIPQHSTYYITPENNFLNDTQNNNSLKQEKRDIEKISNISKISLSDTTTNKIWRQNESTSLKLTNKTLIDVPSSLLSG</sequence>
<keyword evidence="2" id="KW-1185">Reference proteome</keyword>
<name>A0A1I7VZL1_LOALO</name>
<evidence type="ECO:0000256" key="1">
    <source>
        <dbReference type="SAM" id="MobiDB-lite"/>
    </source>
</evidence>
<proteinExistence type="predicted"/>
<feature type="region of interest" description="Disordered" evidence="1">
    <location>
        <begin position="138"/>
        <end position="163"/>
    </location>
</feature>
<dbReference type="Proteomes" id="UP000095285">
    <property type="component" value="Unassembled WGS sequence"/>
</dbReference>
<feature type="region of interest" description="Disordered" evidence="1">
    <location>
        <begin position="185"/>
        <end position="206"/>
    </location>
</feature>
<accession>A0A1I7VZL1</accession>
<dbReference type="AlphaFoldDB" id="A0A1I7VZL1"/>
<reference evidence="3" key="2">
    <citation type="submission" date="2016-11" db="UniProtKB">
        <authorList>
            <consortium name="WormBaseParasite"/>
        </authorList>
    </citation>
    <scope>IDENTIFICATION</scope>
</reference>
<dbReference type="WBParaSite" id="EN70_8021">
    <property type="protein sequence ID" value="EN70_8021"/>
    <property type="gene ID" value="EN70_8021"/>
</dbReference>
<feature type="compositionally biased region" description="Low complexity" evidence="1">
    <location>
        <begin position="138"/>
        <end position="147"/>
    </location>
</feature>